<keyword evidence="4 12" id="KW-0444">Lipid biosynthesis</keyword>
<dbReference type="EC" id="1.3.1.9" evidence="12"/>
<feature type="active site" description="Proton acceptor" evidence="13">
    <location>
        <position position="156"/>
    </location>
</feature>
<reference evidence="15 16" key="1">
    <citation type="submission" date="2018-10" db="EMBL/GenBank/DDBJ databases">
        <title>Comparative functional genomics of the obligate endosymbiont Buchnera aphidicola.</title>
        <authorList>
            <person name="Chong R.A."/>
        </authorList>
    </citation>
    <scope>NUCLEOTIDE SEQUENCE [LARGE SCALE GENOMIC DNA]</scope>
    <source>
        <strain evidence="15 16">Tma</strain>
    </source>
</reference>
<feature type="binding site" evidence="14">
    <location>
        <begin position="19"/>
        <end position="20"/>
    </location>
    <ligand>
        <name>NAD(+)</name>
        <dbReference type="ChEBI" id="CHEBI:57540"/>
    </ligand>
</feature>
<evidence type="ECO:0000256" key="11">
    <source>
        <dbReference type="ARBA" id="ARBA00025542"/>
    </source>
</evidence>
<dbReference type="InterPro" id="IPR036291">
    <property type="entry name" value="NAD(P)-bd_dom_sf"/>
</dbReference>
<comment type="pathway">
    <text evidence="2">Lipid metabolism; fatty acid biosynthesis.</text>
</comment>
<comment type="function">
    <text evidence="11">Catalyzes the reduction of a carbon-carbon double bond in an enoyl moiety that is covalently linked to an acyl carrier protein (ACP). Involved in the elongation cycle of fatty acid which are used in the lipid metabolism and in the biotin biosynthesis.</text>
</comment>
<feature type="binding site" evidence="14">
    <location>
        <position position="13"/>
    </location>
    <ligand>
        <name>NAD(+)</name>
        <dbReference type="ChEBI" id="CHEBI:57540"/>
    </ligand>
</feature>
<dbReference type="Pfam" id="PF13561">
    <property type="entry name" value="adh_short_C2"/>
    <property type="match status" value="1"/>
</dbReference>
<dbReference type="GO" id="GO:0004318">
    <property type="term" value="F:enoyl-[acyl-carrier-protein] reductase (NADH) activity"/>
    <property type="evidence" value="ECO:0007669"/>
    <property type="project" value="UniProtKB-EC"/>
</dbReference>
<keyword evidence="5" id="KW-0093">Biotin biosynthesis</keyword>
<dbReference type="InterPro" id="IPR002347">
    <property type="entry name" value="SDR_fam"/>
</dbReference>
<keyword evidence="9" id="KW-0443">Lipid metabolism</keyword>
<dbReference type="EMBL" id="CP032996">
    <property type="protein sequence ID" value="QCI27179.1"/>
    <property type="molecule type" value="Genomic_DNA"/>
</dbReference>
<feature type="binding site" evidence="14">
    <location>
        <begin position="192"/>
        <end position="196"/>
    </location>
    <ligand>
        <name>NAD(+)</name>
        <dbReference type="ChEBI" id="CHEBI:57540"/>
    </ligand>
</feature>
<evidence type="ECO:0000256" key="5">
    <source>
        <dbReference type="ARBA" id="ARBA00022756"/>
    </source>
</evidence>
<evidence type="ECO:0000256" key="9">
    <source>
        <dbReference type="ARBA" id="ARBA00023098"/>
    </source>
</evidence>
<name>A0A4D6YD59_9GAMM</name>
<accession>A0A4D6YD59</accession>
<evidence type="ECO:0000313" key="16">
    <source>
        <dbReference type="Proteomes" id="UP000298603"/>
    </source>
</evidence>
<dbReference type="FunFam" id="1.10.8.400:FF:000001">
    <property type="entry name" value="Enoyl-[acyl-carrier-protein] reductase [NADH]"/>
    <property type="match status" value="1"/>
</dbReference>
<evidence type="ECO:0000256" key="2">
    <source>
        <dbReference type="ARBA" id="ARBA00005194"/>
    </source>
</evidence>
<keyword evidence="6" id="KW-0276">Fatty acid metabolism</keyword>
<evidence type="ECO:0000256" key="1">
    <source>
        <dbReference type="ARBA" id="ARBA00004746"/>
    </source>
</evidence>
<dbReference type="Gene3D" id="3.40.50.720">
    <property type="entry name" value="NAD(P)-binding Rossmann-like Domain"/>
    <property type="match status" value="1"/>
</dbReference>
<evidence type="ECO:0000256" key="14">
    <source>
        <dbReference type="PIRSR" id="PIRSR000094-3"/>
    </source>
</evidence>
<feature type="active site" description="Proton acceptor" evidence="13">
    <location>
        <position position="146"/>
    </location>
</feature>
<comment type="catalytic activity">
    <reaction evidence="12">
        <text>a 2,3-saturated acyl-[ACP] + NAD(+) = a (2E)-enoyl-[ACP] + NADH + H(+)</text>
        <dbReference type="Rhea" id="RHEA:10240"/>
        <dbReference type="Rhea" id="RHEA-COMP:9925"/>
        <dbReference type="Rhea" id="RHEA-COMP:9926"/>
        <dbReference type="ChEBI" id="CHEBI:15378"/>
        <dbReference type="ChEBI" id="CHEBI:57540"/>
        <dbReference type="ChEBI" id="CHEBI:57945"/>
        <dbReference type="ChEBI" id="CHEBI:78784"/>
        <dbReference type="ChEBI" id="CHEBI:78785"/>
        <dbReference type="EC" id="1.3.1.9"/>
    </reaction>
</comment>
<evidence type="ECO:0000256" key="4">
    <source>
        <dbReference type="ARBA" id="ARBA00022516"/>
    </source>
</evidence>
<dbReference type="FunFam" id="3.40.50.720:FF:000054">
    <property type="entry name" value="Enoyl-[acyl-carrier-protein] reductase [NADH]"/>
    <property type="match status" value="1"/>
</dbReference>
<dbReference type="AlphaFoldDB" id="A0A4D6YD59"/>
<evidence type="ECO:0000256" key="10">
    <source>
        <dbReference type="ARBA" id="ARBA00023160"/>
    </source>
</evidence>
<keyword evidence="10 12" id="KW-0275">Fatty acid biosynthesis</keyword>
<dbReference type="Gene3D" id="1.10.8.400">
    <property type="entry name" value="Enoyl acyl carrier protein reductase"/>
    <property type="match status" value="1"/>
</dbReference>
<dbReference type="PANTHER" id="PTHR43159">
    <property type="entry name" value="ENOYL-[ACYL-CARRIER-PROTEIN] REDUCTASE"/>
    <property type="match status" value="1"/>
</dbReference>
<comment type="similarity">
    <text evidence="3 12">Belongs to the short-chain dehydrogenases/reductases (SDR) family. FabI subfamily.</text>
</comment>
<sequence>MGFLKNKKILITGILNKKSIAYGIAKAMNYQKASLAFTCLNKKNKYKIKKIAKNLNSNIVITCNFNNLNNIKKLFFKLFKYWNKFDGFVHSIAYSPKIQFSKNYLETINKKDFIKTNYITSYSLISMIQECKHRLNIGSSIVTLTYLGSQIVIPYYNVMGIAKASLEANVKYISNNFKKNQFRINAISAGPIKTISSYNIPNFKKILNYSKHFSPIQRLVTIEEIGNTAAFLCSNLSSGITGQIIYVDGGLSTSMMNHLY</sequence>
<evidence type="ECO:0000256" key="8">
    <source>
        <dbReference type="ARBA" id="ARBA00023027"/>
    </source>
</evidence>
<dbReference type="PANTHER" id="PTHR43159:SF2">
    <property type="entry name" value="ENOYL-[ACYL-CARRIER-PROTEIN] REDUCTASE [NADH], CHLOROPLASTIC"/>
    <property type="match status" value="1"/>
</dbReference>
<feature type="binding site" evidence="14">
    <location>
        <position position="163"/>
    </location>
    <ligand>
        <name>NAD(+)</name>
        <dbReference type="ChEBI" id="CHEBI:57540"/>
    </ligand>
</feature>
<evidence type="ECO:0000256" key="7">
    <source>
        <dbReference type="ARBA" id="ARBA00023002"/>
    </source>
</evidence>
<dbReference type="GO" id="GO:0006633">
    <property type="term" value="P:fatty acid biosynthetic process"/>
    <property type="evidence" value="ECO:0007669"/>
    <property type="project" value="UniProtKB-UniPathway"/>
</dbReference>
<dbReference type="OrthoDB" id="9803628at2"/>
<feature type="binding site" evidence="14">
    <location>
        <position position="92"/>
    </location>
    <ligand>
        <name>NAD(+)</name>
        <dbReference type="ChEBI" id="CHEBI:57540"/>
    </ligand>
</feature>
<comment type="pathway">
    <text evidence="1">Cofactor biosynthesis; biotin biosynthesis.</text>
</comment>
<evidence type="ECO:0000256" key="12">
    <source>
        <dbReference type="PIRNR" id="PIRNR000094"/>
    </source>
</evidence>
<dbReference type="UniPathway" id="UPA00094"/>
<dbReference type="CDD" id="cd05372">
    <property type="entry name" value="ENR_SDR"/>
    <property type="match status" value="1"/>
</dbReference>
<evidence type="ECO:0000256" key="13">
    <source>
        <dbReference type="PIRSR" id="PIRSR000094-1"/>
    </source>
</evidence>
<organism evidence="15 16">
    <name type="scientific">Buchnera aphidicola</name>
    <name type="common">Therioaphis trifolii</name>
    <dbReference type="NCBI Taxonomy" id="1241884"/>
    <lineage>
        <taxon>Bacteria</taxon>
        <taxon>Pseudomonadati</taxon>
        <taxon>Pseudomonadota</taxon>
        <taxon>Gammaproteobacteria</taxon>
        <taxon>Enterobacterales</taxon>
        <taxon>Erwiniaceae</taxon>
        <taxon>Buchnera</taxon>
    </lineage>
</organism>
<evidence type="ECO:0000313" key="15">
    <source>
        <dbReference type="EMBL" id="QCI27179.1"/>
    </source>
</evidence>
<keyword evidence="8 12" id="KW-0520">NAD</keyword>
<dbReference type="InterPro" id="IPR014358">
    <property type="entry name" value="Enoyl-ACP_Rdtase_NADH"/>
</dbReference>
<gene>
    <name evidence="15" type="ORF">D9V81_00930</name>
</gene>
<dbReference type="PIRSF" id="PIRSF000094">
    <property type="entry name" value="Enoyl-ACP_rdct"/>
    <property type="match status" value="1"/>
</dbReference>
<keyword evidence="7 12" id="KW-0560">Oxidoreductase</keyword>
<evidence type="ECO:0000256" key="3">
    <source>
        <dbReference type="ARBA" id="ARBA00009233"/>
    </source>
</evidence>
<dbReference type="SUPFAM" id="SSF51735">
    <property type="entry name" value="NAD(P)-binding Rossmann-fold domains"/>
    <property type="match status" value="1"/>
</dbReference>
<dbReference type="Proteomes" id="UP000298603">
    <property type="component" value="Chromosome"/>
</dbReference>
<evidence type="ECO:0000256" key="6">
    <source>
        <dbReference type="ARBA" id="ARBA00022832"/>
    </source>
</evidence>
<dbReference type="UniPathway" id="UPA00078"/>
<proteinExistence type="inferred from homology"/>
<keyword evidence="16" id="KW-1185">Reference proteome</keyword>
<dbReference type="GO" id="GO:0009102">
    <property type="term" value="P:biotin biosynthetic process"/>
    <property type="evidence" value="ECO:0007669"/>
    <property type="project" value="UniProtKB-UniPathway"/>
</dbReference>
<protein>
    <recommendedName>
        <fullName evidence="12">Enoyl-[acyl-carrier-protein] reductase [NADH]</fullName>
        <ecNumber evidence="12">1.3.1.9</ecNumber>
    </recommendedName>
</protein>
<dbReference type="RefSeq" id="WP_158349444.1">
    <property type="nucleotide sequence ID" value="NZ_CP032996.1"/>
</dbReference>